<proteinExistence type="predicted"/>
<keyword evidence="2" id="KW-1185">Reference proteome</keyword>
<dbReference type="OrthoDB" id="1857996at2"/>
<dbReference type="Proteomes" id="UP000199158">
    <property type="component" value="Unassembled WGS sequence"/>
</dbReference>
<dbReference type="RefSeq" id="WP_092752058.1">
    <property type="nucleotide sequence ID" value="NZ_FOCG01000001.1"/>
</dbReference>
<dbReference type="EMBL" id="FOCG01000001">
    <property type="protein sequence ID" value="SEM61948.1"/>
    <property type="molecule type" value="Genomic_DNA"/>
</dbReference>
<organism evidence="1 2">
    <name type="scientific">Hydrogenoanaerobacterium saccharovorans</name>
    <dbReference type="NCBI Taxonomy" id="474960"/>
    <lineage>
        <taxon>Bacteria</taxon>
        <taxon>Bacillati</taxon>
        <taxon>Bacillota</taxon>
        <taxon>Clostridia</taxon>
        <taxon>Eubacteriales</taxon>
        <taxon>Oscillospiraceae</taxon>
        <taxon>Hydrogenoanaerobacterium</taxon>
    </lineage>
</organism>
<sequence length="208" mass="23544">MYPIFLDAVLKSEDGDLLEYGSVCIPPEGNTVDFKNQFVPLLKLETPVQVTLLLNGVESFCFKGLVYLSSGKLLRITSISDELLTKARKIFTANVCLHTKIALYEYKPFFSFYHAPKISGTIYYLSEDIIKILSIEQIDVGQKLMINLTAPFIFKQVTAEVTEKNRFSSLATSYLCKVINMSSSAVKHLQDYLDELSEKEIKIEDAQF</sequence>
<accession>A0A1H7ZWI9</accession>
<gene>
    <name evidence="1" type="ORF">SAMN05216180_0898</name>
</gene>
<dbReference type="AlphaFoldDB" id="A0A1H7ZWI9"/>
<evidence type="ECO:0000313" key="1">
    <source>
        <dbReference type="EMBL" id="SEM61948.1"/>
    </source>
</evidence>
<name>A0A1H7ZWI9_9FIRM</name>
<reference evidence="1 2" key="1">
    <citation type="submission" date="2016-10" db="EMBL/GenBank/DDBJ databases">
        <authorList>
            <person name="de Groot N.N."/>
        </authorList>
    </citation>
    <scope>NUCLEOTIDE SEQUENCE [LARGE SCALE GENOMIC DNA]</scope>
    <source>
        <strain evidence="1 2">CGMCC 1.5070</strain>
    </source>
</reference>
<protein>
    <submittedName>
        <fullName evidence="1">Uncharacterized protein</fullName>
    </submittedName>
</protein>
<evidence type="ECO:0000313" key="2">
    <source>
        <dbReference type="Proteomes" id="UP000199158"/>
    </source>
</evidence>